<dbReference type="HOGENOM" id="CLU_3009280_0_0_3"/>
<dbReference type="KEGG" id="mic:Mic7113_1080"/>
<organism evidence="1 2">
    <name type="scientific">Allocoleopsis franciscana PCC 7113</name>
    <dbReference type="NCBI Taxonomy" id="1173027"/>
    <lineage>
        <taxon>Bacteria</taxon>
        <taxon>Bacillati</taxon>
        <taxon>Cyanobacteriota</taxon>
        <taxon>Cyanophyceae</taxon>
        <taxon>Coleofasciculales</taxon>
        <taxon>Coleofasciculaceae</taxon>
        <taxon>Allocoleopsis</taxon>
        <taxon>Allocoleopsis franciscana</taxon>
    </lineage>
</organism>
<accession>K9WB19</accession>
<dbReference type="EMBL" id="CP003630">
    <property type="protein sequence ID" value="AFZ16974.1"/>
    <property type="molecule type" value="Genomic_DNA"/>
</dbReference>
<dbReference type="Proteomes" id="UP000010471">
    <property type="component" value="Chromosome"/>
</dbReference>
<name>K9WB19_9CYAN</name>
<proteinExistence type="predicted"/>
<protein>
    <submittedName>
        <fullName evidence="1">Uncharacterized protein</fullName>
    </submittedName>
</protein>
<keyword evidence="2" id="KW-1185">Reference proteome</keyword>
<dbReference type="AlphaFoldDB" id="K9WB19"/>
<evidence type="ECO:0000313" key="2">
    <source>
        <dbReference type="Proteomes" id="UP000010471"/>
    </source>
</evidence>
<sequence>MDQTFSYIVKVCNLNAYQLREFTLLDPPRRRRILTKAPVVVADERRSIVFGQPRHN</sequence>
<reference evidence="1 2" key="1">
    <citation type="submission" date="2012-06" db="EMBL/GenBank/DDBJ databases">
        <title>Finished chromosome of genome of Microcoleus sp. PCC 7113.</title>
        <authorList>
            <consortium name="US DOE Joint Genome Institute"/>
            <person name="Gugger M."/>
            <person name="Coursin T."/>
            <person name="Rippka R."/>
            <person name="Tandeau De Marsac N."/>
            <person name="Huntemann M."/>
            <person name="Wei C.-L."/>
            <person name="Han J."/>
            <person name="Detter J.C."/>
            <person name="Han C."/>
            <person name="Tapia R."/>
            <person name="Chen A."/>
            <person name="Kyrpides N."/>
            <person name="Mavromatis K."/>
            <person name="Markowitz V."/>
            <person name="Szeto E."/>
            <person name="Ivanova N."/>
            <person name="Pagani I."/>
            <person name="Pati A."/>
            <person name="Goodwin L."/>
            <person name="Nordberg H.P."/>
            <person name="Cantor M.N."/>
            <person name="Hua S.X."/>
            <person name="Woyke T."/>
            <person name="Kerfeld C.A."/>
        </authorList>
    </citation>
    <scope>NUCLEOTIDE SEQUENCE [LARGE SCALE GENOMIC DNA]</scope>
    <source>
        <strain evidence="1 2">PCC 7113</strain>
    </source>
</reference>
<gene>
    <name evidence="1" type="ORF">Mic7113_1080</name>
</gene>
<evidence type="ECO:0000313" key="1">
    <source>
        <dbReference type="EMBL" id="AFZ16974.1"/>
    </source>
</evidence>